<feature type="active site" description="Nucleophile" evidence="2">
    <location>
        <position position="136"/>
    </location>
</feature>
<dbReference type="GO" id="GO:0006629">
    <property type="term" value="P:lipid metabolic process"/>
    <property type="evidence" value="ECO:0007669"/>
    <property type="project" value="InterPro"/>
</dbReference>
<dbReference type="GO" id="GO:0016788">
    <property type="term" value="F:hydrolase activity, acting on ester bonds"/>
    <property type="evidence" value="ECO:0007669"/>
    <property type="project" value="InterPro"/>
</dbReference>
<evidence type="ECO:0000313" key="5">
    <source>
        <dbReference type="Proteomes" id="UP001432027"/>
    </source>
</evidence>
<feature type="active site" description="Charge relay system" evidence="2">
    <location>
        <position position="344"/>
    </location>
</feature>
<evidence type="ECO:0000256" key="2">
    <source>
        <dbReference type="PIRSR" id="PIRSR000862-1"/>
    </source>
</evidence>
<dbReference type="Gene3D" id="3.40.50.1820">
    <property type="entry name" value="alpha/beta hydrolase"/>
    <property type="match status" value="1"/>
</dbReference>
<name>A0AAV5SGZ4_9BILA</name>
<comment type="similarity">
    <text evidence="1">Belongs to the AB hydrolase superfamily. Lipase family.</text>
</comment>
<dbReference type="PIRSF" id="PIRSF000862">
    <property type="entry name" value="Steryl_ester_lip"/>
    <property type="match status" value="1"/>
</dbReference>
<reference evidence="4" key="1">
    <citation type="submission" date="2023-10" db="EMBL/GenBank/DDBJ databases">
        <title>Genome assembly of Pristionchus species.</title>
        <authorList>
            <person name="Yoshida K."/>
            <person name="Sommer R.J."/>
        </authorList>
    </citation>
    <scope>NUCLEOTIDE SEQUENCE</scope>
    <source>
        <strain evidence="4">RS0144</strain>
    </source>
</reference>
<feature type="non-terminal residue" evidence="4">
    <location>
        <position position="1"/>
    </location>
</feature>
<keyword evidence="5" id="KW-1185">Reference proteome</keyword>
<accession>A0AAV5SGZ4</accession>
<dbReference type="Pfam" id="PF04083">
    <property type="entry name" value="Abhydro_lipase"/>
    <property type="match status" value="1"/>
</dbReference>
<dbReference type="FunFam" id="3.40.50.1820:FF:000179">
    <property type="entry name" value="Lipase"/>
    <property type="match status" value="1"/>
</dbReference>
<protein>
    <recommendedName>
        <fullName evidence="3">Partial AB-hydrolase lipase domain-containing protein</fullName>
    </recommendedName>
</protein>
<dbReference type="InterPro" id="IPR029058">
    <property type="entry name" value="AB_hydrolase_fold"/>
</dbReference>
<sequence>EQIIKYWKYPFEEFTVNTEDGYVLTLFRIRHGRSSTSSRIGPPFVLAHGLGASAEHWLMNPPKSNPAFILADAGFDVWLINFRGAKNSKKHIKFKPDSSAFWNFCWDQMAEFDLPAAIDAVRRVTGAARVYYAGHSQGTTVMFGKLARDPDFASKIARFFALAPITTPTNTRGPMIGLYFLQPILQKAHDFFGGMEFVLPTQYLAYVLSRWVCPYTRFGGASCEMFIAIQGGPSKFGIFNRTRTMVYFSHYPGSSSLRNFAHWGQMIWRDKTGMYDFGSVGKNKIHYGQSSPPIYNFSNIRNVSIHLYYSANDAVATADDVEMLKTQLRGNVVKEAIHVPGYSHNDFIAGTTLKTEILDRIIDIIR</sequence>
<comment type="caution">
    <text evidence="4">The sequence shown here is derived from an EMBL/GenBank/DDBJ whole genome shotgun (WGS) entry which is preliminary data.</text>
</comment>
<dbReference type="Proteomes" id="UP001432027">
    <property type="component" value="Unassembled WGS sequence"/>
</dbReference>
<proteinExistence type="inferred from homology"/>
<feature type="non-terminal residue" evidence="4">
    <location>
        <position position="366"/>
    </location>
</feature>
<dbReference type="SUPFAM" id="SSF53474">
    <property type="entry name" value="alpha/beta-Hydrolases"/>
    <property type="match status" value="1"/>
</dbReference>
<feature type="active site" description="Charge relay system" evidence="2">
    <location>
        <position position="313"/>
    </location>
</feature>
<organism evidence="4 5">
    <name type="scientific">Pristionchus entomophagus</name>
    <dbReference type="NCBI Taxonomy" id="358040"/>
    <lineage>
        <taxon>Eukaryota</taxon>
        <taxon>Metazoa</taxon>
        <taxon>Ecdysozoa</taxon>
        <taxon>Nematoda</taxon>
        <taxon>Chromadorea</taxon>
        <taxon>Rhabditida</taxon>
        <taxon>Rhabditina</taxon>
        <taxon>Diplogasteromorpha</taxon>
        <taxon>Diplogasteroidea</taxon>
        <taxon>Neodiplogasteridae</taxon>
        <taxon>Pristionchus</taxon>
    </lineage>
</organism>
<dbReference type="EMBL" id="BTSX01000001">
    <property type="protein sequence ID" value="GMS82114.1"/>
    <property type="molecule type" value="Genomic_DNA"/>
</dbReference>
<gene>
    <name evidence="4" type="ORF">PENTCL1PPCAC_4289</name>
</gene>
<dbReference type="PANTHER" id="PTHR11005">
    <property type="entry name" value="LYSOSOMAL ACID LIPASE-RELATED"/>
    <property type="match status" value="1"/>
</dbReference>
<dbReference type="InterPro" id="IPR006693">
    <property type="entry name" value="AB_hydrolase_lipase"/>
</dbReference>
<feature type="domain" description="Partial AB-hydrolase lipase" evidence="3">
    <location>
        <begin position="2"/>
        <end position="60"/>
    </location>
</feature>
<evidence type="ECO:0000256" key="1">
    <source>
        <dbReference type="ARBA" id="ARBA00010701"/>
    </source>
</evidence>
<dbReference type="AlphaFoldDB" id="A0AAV5SGZ4"/>
<evidence type="ECO:0000313" key="4">
    <source>
        <dbReference type="EMBL" id="GMS82114.1"/>
    </source>
</evidence>
<evidence type="ECO:0000259" key="3">
    <source>
        <dbReference type="Pfam" id="PF04083"/>
    </source>
</evidence>
<dbReference type="InterPro" id="IPR025483">
    <property type="entry name" value="Lipase_euk"/>
</dbReference>